<protein>
    <recommendedName>
        <fullName evidence="6">WD40 repeat-like protein</fullName>
    </recommendedName>
</protein>
<feature type="region of interest" description="Disordered" evidence="3">
    <location>
        <begin position="533"/>
        <end position="554"/>
    </location>
</feature>
<feature type="compositionally biased region" description="Basic residues" evidence="3">
    <location>
        <begin position="407"/>
        <end position="417"/>
    </location>
</feature>
<feature type="region of interest" description="Disordered" evidence="3">
    <location>
        <begin position="622"/>
        <end position="658"/>
    </location>
</feature>
<evidence type="ECO:0000313" key="4">
    <source>
        <dbReference type="EMBL" id="KAJ7677277.1"/>
    </source>
</evidence>
<dbReference type="SUPFAM" id="SSF50978">
    <property type="entry name" value="WD40 repeat-like"/>
    <property type="match status" value="1"/>
</dbReference>
<dbReference type="Gene3D" id="2.130.10.10">
    <property type="entry name" value="YVTN repeat-like/Quinoprotein amine dehydrogenase"/>
    <property type="match status" value="2"/>
</dbReference>
<feature type="compositionally biased region" description="Low complexity" evidence="3">
    <location>
        <begin position="622"/>
        <end position="644"/>
    </location>
</feature>
<proteinExistence type="predicted"/>
<organism evidence="4 5">
    <name type="scientific">Mycena rosella</name>
    <name type="common">Pink bonnet</name>
    <name type="synonym">Agaricus rosellus</name>
    <dbReference type="NCBI Taxonomy" id="1033263"/>
    <lineage>
        <taxon>Eukaryota</taxon>
        <taxon>Fungi</taxon>
        <taxon>Dikarya</taxon>
        <taxon>Basidiomycota</taxon>
        <taxon>Agaricomycotina</taxon>
        <taxon>Agaricomycetes</taxon>
        <taxon>Agaricomycetidae</taxon>
        <taxon>Agaricales</taxon>
        <taxon>Marasmiineae</taxon>
        <taxon>Mycenaceae</taxon>
        <taxon>Mycena</taxon>
    </lineage>
</organism>
<reference evidence="4" key="1">
    <citation type="submission" date="2023-03" db="EMBL/GenBank/DDBJ databases">
        <title>Massive genome expansion in bonnet fungi (Mycena s.s.) driven by repeated elements and novel gene families across ecological guilds.</title>
        <authorList>
            <consortium name="Lawrence Berkeley National Laboratory"/>
            <person name="Harder C.B."/>
            <person name="Miyauchi S."/>
            <person name="Viragh M."/>
            <person name="Kuo A."/>
            <person name="Thoen E."/>
            <person name="Andreopoulos B."/>
            <person name="Lu D."/>
            <person name="Skrede I."/>
            <person name="Drula E."/>
            <person name="Henrissat B."/>
            <person name="Morin E."/>
            <person name="Kohler A."/>
            <person name="Barry K."/>
            <person name="LaButti K."/>
            <person name="Morin E."/>
            <person name="Salamov A."/>
            <person name="Lipzen A."/>
            <person name="Mereny Z."/>
            <person name="Hegedus B."/>
            <person name="Baldrian P."/>
            <person name="Stursova M."/>
            <person name="Weitz H."/>
            <person name="Taylor A."/>
            <person name="Grigoriev I.V."/>
            <person name="Nagy L.G."/>
            <person name="Martin F."/>
            <person name="Kauserud H."/>
        </authorList>
    </citation>
    <scope>NUCLEOTIDE SEQUENCE</scope>
    <source>
        <strain evidence="4">CBHHK067</strain>
    </source>
</reference>
<feature type="compositionally biased region" description="Basic and acidic residues" evidence="3">
    <location>
        <begin position="533"/>
        <end position="543"/>
    </location>
</feature>
<sequence length="1170" mass="125050">MYDDSSITDAEFLSADISVAAMLGIKGGLRLRQNHTASSKAHVILRRVEPTDDDGEEPDVVSFRLFANKHINLKPGKELLLTVASVDGRFKDRVVLFEGDLRRSDDDSDSHEGTTQVEEEPQVIDEDEEFSIPQAAMPPKMRRQWTRKVEEVSPVVFRVPVPHASVGVQAQPDYTSSSVQACPAQYSVSMQVQPARASASIQTCSSHTSSAVQVDPPSLPTYTSLDTQTDPIPSFFDLLSSPWSRTLAVPADAIQHTSLSPMLLSAPDSPAIPPLFLGFPDSRAPSEDMQMSPPAVKLEEIEEPIPPAVCVKQEVKEERIDSPRLPPPAVVDMFDLGESAPAAPWILSPPWISFPVASRPNLFVSSGFVPDFVGAVPLQDPHPLAEEPKPPYTDSVAEADTVPAKKPLTRSHRHRATKRARLRAEAQASAAVDAPTLIVDDSEIESSATGETIGGEATAPAQPASSPSPLPPQRVRATQNAVASSSKVVAESLPPPVPVPSSALSRTIANTSTSILPRELKALVGRAKEKAPAVVKDRVDTHAPSRGATPPPDPKALAYIPAGPASNPLNIRPSAASARPTMLPPVLARPPATAVAAAKAKKRVLVGRGWPFVRAVAALAPGAPTLTPTPTPATTTSHPPSLSSVAGYASPSPPPHPPVAKWKRIDSEISIADDESVDMDLSAPPSPVGAGRGADGDGVPALASLKERMLDAPVAEPSSPMLFLDRRPRSTEVKSGLKPKTEEGPSLLSRVFPAPNAAQPDPAFVQHQGRPSSSQKPIPMPSAKANSKKCALPLPIHHSLPAKPPESNINMAKPPRGIKRERPASPDLWTAPGIVRIQRRKPRWPTIEWTHSALLKGDGDLGIRRIAFSADGSCFALHCWDRSLRIWNARTRLEIAHLSHNAQVIGLAWVDGEAAVMSLGEDGVLAKWTRVENHWEWGRLINVGAEKRAPEDTVCLAHTRDRIAVAFPRSGVKVWKWYRGQWLAQRSIMRTNVTALKFVEGGDALLGGTREGAVWHCAVPNGTMKVYAFLQSSITSIDINPTGTHALIAQAGGSACLVGLGSHEEKRVGQSYLDTELRDGGLGAIFATQGQAVVFGAVEGSLLVWDTHKGAVVYGMEHAEGDLIQAVASCGGPQGCVVTGTRQGRLAWWPQPTAQAQSPPNASRKRAKVK</sequence>
<keyword evidence="1" id="KW-0853">WD repeat</keyword>
<gene>
    <name evidence="4" type="ORF">B0H17DRAFT_1079814</name>
</gene>
<dbReference type="PANTHER" id="PTHR19857:SF21">
    <property type="entry name" value="ANAPHASE-PROMOTING COMPLEX SUBUNIT 4 WD40 DOMAIN-CONTAINING PROTEIN"/>
    <property type="match status" value="1"/>
</dbReference>
<evidence type="ECO:0000256" key="2">
    <source>
        <dbReference type="ARBA" id="ARBA00022737"/>
    </source>
</evidence>
<evidence type="ECO:0000256" key="3">
    <source>
        <dbReference type="SAM" id="MobiDB-lite"/>
    </source>
</evidence>
<name>A0AAD7D3G5_MYCRO</name>
<accession>A0AAD7D3G5</accession>
<dbReference type="InterPro" id="IPR015943">
    <property type="entry name" value="WD40/YVTN_repeat-like_dom_sf"/>
</dbReference>
<evidence type="ECO:0008006" key="6">
    <source>
        <dbReference type="Google" id="ProtNLM"/>
    </source>
</evidence>
<keyword evidence="2" id="KW-0677">Repeat</keyword>
<feature type="region of interest" description="Disordered" evidence="3">
    <location>
        <begin position="380"/>
        <end position="417"/>
    </location>
</feature>
<feature type="region of interest" description="Disordered" evidence="3">
    <location>
        <begin position="453"/>
        <end position="501"/>
    </location>
</feature>
<dbReference type="PANTHER" id="PTHR19857">
    <property type="entry name" value="MITOCHONDRIAL DIVISION PROTEIN 1-RELATED"/>
    <property type="match status" value="1"/>
</dbReference>
<feature type="region of interest" description="Disordered" evidence="3">
    <location>
        <begin position="102"/>
        <end position="123"/>
    </location>
</feature>
<dbReference type="InterPro" id="IPR051179">
    <property type="entry name" value="WD_repeat_multifunction"/>
</dbReference>
<keyword evidence="5" id="KW-1185">Reference proteome</keyword>
<evidence type="ECO:0000256" key="1">
    <source>
        <dbReference type="ARBA" id="ARBA00022574"/>
    </source>
</evidence>
<dbReference type="InterPro" id="IPR036322">
    <property type="entry name" value="WD40_repeat_dom_sf"/>
</dbReference>
<feature type="region of interest" description="Disordered" evidence="3">
    <location>
        <begin position="673"/>
        <end position="697"/>
    </location>
</feature>
<feature type="compositionally biased region" description="Low complexity" evidence="3">
    <location>
        <begin position="481"/>
        <end position="492"/>
    </location>
</feature>
<dbReference type="AlphaFoldDB" id="A0AAD7D3G5"/>
<evidence type="ECO:0000313" key="5">
    <source>
        <dbReference type="Proteomes" id="UP001221757"/>
    </source>
</evidence>
<feature type="region of interest" description="Disordered" evidence="3">
    <location>
        <begin position="716"/>
        <end position="825"/>
    </location>
</feature>
<dbReference type="EMBL" id="JARKIE010000140">
    <property type="protein sequence ID" value="KAJ7677277.1"/>
    <property type="molecule type" value="Genomic_DNA"/>
</dbReference>
<dbReference type="Proteomes" id="UP001221757">
    <property type="component" value="Unassembled WGS sequence"/>
</dbReference>
<comment type="caution">
    <text evidence="4">The sequence shown here is derived from an EMBL/GenBank/DDBJ whole genome shotgun (WGS) entry which is preliminary data.</text>
</comment>